<dbReference type="EMBL" id="AKHW03006231">
    <property type="protein sequence ID" value="KYO22407.1"/>
    <property type="molecule type" value="Genomic_DNA"/>
</dbReference>
<name>A0A151MCZ9_ALLMI</name>
<keyword evidence="2" id="KW-1185">Reference proteome</keyword>
<dbReference type="AlphaFoldDB" id="A0A151MCZ9"/>
<sequence length="99" mass="10816">MFKFSKTEVKTCLVNKRSAGSSQSFLAAILECSISFAEGTSLLAAAAERDGCTCVAPGSEGHHRWNMRNQARDHKGYQTTTRILGIGSRRNKGLTLHMN</sequence>
<reference evidence="1 2" key="1">
    <citation type="journal article" date="2012" name="Genome Biol.">
        <title>Sequencing three crocodilian genomes to illuminate the evolution of archosaurs and amniotes.</title>
        <authorList>
            <person name="St John J.A."/>
            <person name="Braun E.L."/>
            <person name="Isberg S.R."/>
            <person name="Miles L.G."/>
            <person name="Chong A.Y."/>
            <person name="Gongora J."/>
            <person name="Dalzell P."/>
            <person name="Moran C."/>
            <person name="Bed'hom B."/>
            <person name="Abzhanov A."/>
            <person name="Burgess S.C."/>
            <person name="Cooksey A.M."/>
            <person name="Castoe T.A."/>
            <person name="Crawford N.G."/>
            <person name="Densmore L.D."/>
            <person name="Drew J.C."/>
            <person name="Edwards S.V."/>
            <person name="Faircloth B.C."/>
            <person name="Fujita M.K."/>
            <person name="Greenwold M.J."/>
            <person name="Hoffmann F.G."/>
            <person name="Howard J.M."/>
            <person name="Iguchi T."/>
            <person name="Janes D.E."/>
            <person name="Khan S.Y."/>
            <person name="Kohno S."/>
            <person name="de Koning A.J."/>
            <person name="Lance S.L."/>
            <person name="McCarthy F.M."/>
            <person name="McCormack J.E."/>
            <person name="Merchant M.E."/>
            <person name="Peterson D.G."/>
            <person name="Pollock D.D."/>
            <person name="Pourmand N."/>
            <person name="Raney B.J."/>
            <person name="Roessler K.A."/>
            <person name="Sanford J.R."/>
            <person name="Sawyer R.H."/>
            <person name="Schmidt C.J."/>
            <person name="Triplett E.W."/>
            <person name="Tuberville T.D."/>
            <person name="Venegas-Anaya M."/>
            <person name="Howard J.T."/>
            <person name="Jarvis E.D."/>
            <person name="Guillette L.J.Jr."/>
            <person name="Glenn T.C."/>
            <person name="Green R.E."/>
            <person name="Ray D.A."/>
        </authorList>
    </citation>
    <scope>NUCLEOTIDE SEQUENCE [LARGE SCALE GENOMIC DNA]</scope>
    <source>
        <strain evidence="1">KSC_2009_1</strain>
    </source>
</reference>
<gene>
    <name evidence="1" type="ORF">Y1Q_0002991</name>
</gene>
<dbReference type="Proteomes" id="UP000050525">
    <property type="component" value="Unassembled WGS sequence"/>
</dbReference>
<protein>
    <submittedName>
        <fullName evidence="1">Uncharacterized protein</fullName>
    </submittedName>
</protein>
<organism evidence="1 2">
    <name type="scientific">Alligator mississippiensis</name>
    <name type="common">American alligator</name>
    <dbReference type="NCBI Taxonomy" id="8496"/>
    <lineage>
        <taxon>Eukaryota</taxon>
        <taxon>Metazoa</taxon>
        <taxon>Chordata</taxon>
        <taxon>Craniata</taxon>
        <taxon>Vertebrata</taxon>
        <taxon>Euteleostomi</taxon>
        <taxon>Archelosauria</taxon>
        <taxon>Archosauria</taxon>
        <taxon>Crocodylia</taxon>
        <taxon>Alligatoridae</taxon>
        <taxon>Alligatorinae</taxon>
        <taxon>Alligator</taxon>
    </lineage>
</organism>
<comment type="caution">
    <text evidence="1">The sequence shown here is derived from an EMBL/GenBank/DDBJ whole genome shotgun (WGS) entry which is preliminary data.</text>
</comment>
<proteinExistence type="predicted"/>
<accession>A0A151MCZ9</accession>
<evidence type="ECO:0000313" key="1">
    <source>
        <dbReference type="EMBL" id="KYO22407.1"/>
    </source>
</evidence>
<evidence type="ECO:0000313" key="2">
    <source>
        <dbReference type="Proteomes" id="UP000050525"/>
    </source>
</evidence>